<keyword evidence="2" id="KW-0479">Metal-binding</keyword>
<protein>
    <recommendedName>
        <fullName evidence="10">BED-type domain-containing protein</fullName>
    </recommendedName>
</protein>
<comment type="subcellular location">
    <subcellularLocation>
        <location evidence="1">Nucleus</location>
    </subcellularLocation>
</comment>
<dbReference type="InterPro" id="IPR008906">
    <property type="entry name" value="HATC_C_dom"/>
</dbReference>
<keyword evidence="8" id="KW-0539">Nucleus</keyword>
<dbReference type="AlphaFoldDB" id="A0A9J6BWJ0"/>
<dbReference type="GO" id="GO:0003677">
    <property type="term" value="F:DNA binding"/>
    <property type="evidence" value="ECO:0007669"/>
    <property type="project" value="UniProtKB-KW"/>
</dbReference>
<accession>A0A9J6BWJ0</accession>
<evidence type="ECO:0000256" key="9">
    <source>
        <dbReference type="PROSITE-ProRule" id="PRU00027"/>
    </source>
</evidence>
<dbReference type="SUPFAM" id="SSF53098">
    <property type="entry name" value="Ribonuclease H-like"/>
    <property type="match status" value="1"/>
</dbReference>
<dbReference type="Pfam" id="PF05699">
    <property type="entry name" value="Dimer_Tnp_hAT"/>
    <property type="match status" value="1"/>
</dbReference>
<keyword evidence="5" id="KW-0805">Transcription regulation</keyword>
<dbReference type="InterPro" id="IPR052035">
    <property type="entry name" value="ZnF_BED_domain_contain"/>
</dbReference>
<dbReference type="GO" id="GO:0046983">
    <property type="term" value="F:protein dimerization activity"/>
    <property type="evidence" value="ECO:0007669"/>
    <property type="project" value="InterPro"/>
</dbReference>
<evidence type="ECO:0000313" key="11">
    <source>
        <dbReference type="EMBL" id="KAG5674263.1"/>
    </source>
</evidence>
<proteinExistence type="predicted"/>
<dbReference type="EMBL" id="JADBJN010000002">
    <property type="protein sequence ID" value="KAG5674263.1"/>
    <property type="molecule type" value="Genomic_DNA"/>
</dbReference>
<dbReference type="PANTHER" id="PTHR46481:SF10">
    <property type="entry name" value="ZINC FINGER BED DOMAIN-CONTAINING PROTEIN 39"/>
    <property type="match status" value="1"/>
</dbReference>
<comment type="caution">
    <text evidence="11">The sequence shown here is derived from an EMBL/GenBank/DDBJ whole genome shotgun (WGS) entry which is preliminary data.</text>
</comment>
<evidence type="ECO:0000256" key="2">
    <source>
        <dbReference type="ARBA" id="ARBA00022723"/>
    </source>
</evidence>
<evidence type="ECO:0000256" key="7">
    <source>
        <dbReference type="ARBA" id="ARBA00023163"/>
    </source>
</evidence>
<dbReference type="OrthoDB" id="2438421at2759"/>
<dbReference type="InterPro" id="IPR012337">
    <property type="entry name" value="RNaseH-like_sf"/>
</dbReference>
<name>A0A9J6BWJ0_POLVA</name>
<evidence type="ECO:0000256" key="4">
    <source>
        <dbReference type="ARBA" id="ARBA00022833"/>
    </source>
</evidence>
<keyword evidence="3 9" id="KW-0863">Zinc-finger</keyword>
<keyword evidence="4" id="KW-0862">Zinc</keyword>
<evidence type="ECO:0000259" key="10">
    <source>
        <dbReference type="PROSITE" id="PS50808"/>
    </source>
</evidence>
<gene>
    <name evidence="11" type="ORF">PVAND_004243</name>
</gene>
<dbReference type="InterPro" id="IPR003656">
    <property type="entry name" value="Znf_BED"/>
</dbReference>
<dbReference type="GO" id="GO:0005634">
    <property type="term" value="C:nucleus"/>
    <property type="evidence" value="ECO:0007669"/>
    <property type="project" value="UniProtKB-SubCell"/>
</dbReference>
<dbReference type="PANTHER" id="PTHR46481">
    <property type="entry name" value="ZINC FINGER BED DOMAIN-CONTAINING PROTEIN 4"/>
    <property type="match status" value="1"/>
</dbReference>
<dbReference type="GO" id="GO:0008270">
    <property type="term" value="F:zinc ion binding"/>
    <property type="evidence" value="ECO:0007669"/>
    <property type="project" value="UniProtKB-KW"/>
</dbReference>
<keyword evidence="6" id="KW-0238">DNA-binding</keyword>
<reference evidence="11" key="1">
    <citation type="submission" date="2021-03" db="EMBL/GenBank/DDBJ databases">
        <title>Chromosome level genome of the anhydrobiotic midge Polypedilum vanderplanki.</title>
        <authorList>
            <person name="Yoshida Y."/>
            <person name="Kikawada T."/>
            <person name="Gusev O."/>
        </authorList>
    </citation>
    <scope>NUCLEOTIDE SEQUENCE</scope>
    <source>
        <strain evidence="11">NIAS01</strain>
        <tissue evidence="11">Whole body or cell culture</tissue>
    </source>
</reference>
<sequence length="701" mass="80667">MFDVNSVTIKKILLNCVKWQSKAKRSKQSKTELEQSENFRYSVKLIDEKKTNRNHSIVWNYFGYLYRNDVLFDDKHYYCNICVPQVLSAKYIKTAASTSLLHHLGNAHDINISKLENALARINSSSQTTISKKTKLSRQIALWVSRDLRPFNIASTNGFRTFALETGVIKSIEELPSERTVAGTALNDIYTVLENALKEELKEIDLIFTVMTDIWTDNCGNRPYINIAVQYMSNQMNIKTLHLATEFIERPHTGEKIAKKIQKVLEYFGIKQKYYLICDGAKNMHSALKFLTNCLDCISCSAHKINLVLSADIEKSAVYKDAYSVIVKKVKRIHGALVYRFHELKQTFDQEQVKSVFEYIKEWEDLLTEQLQSDESISNDNDEILREIFSENLANIPRYSAFKTENITRWNSKLAMLKSFVANKHAINICLAKLNQTDLMLSSQEIEKINPLVELLDTFETSLRVFQSKYEPTSNLCILFHSIIRKKLSNYIETESLDYQMWQDVLESFNMRFKIYKEFILASILDPGQSHSKVVADYCESNEATALNIIKFFFVLYDLDEQYDTQELNTSSEFSSGSQETVQGSSVANARFTLLMEIEGPERITKPDCIEEEFAKYLSLSSNYPRSADILNFWKINQKVLPNLFKLAKIVLGFCPTSSECERAFSLSGVLLNKKRASMNPTKAKKAIFINANYDLIFPQT</sequence>
<dbReference type="Proteomes" id="UP001107558">
    <property type="component" value="Chromosome 2"/>
</dbReference>
<evidence type="ECO:0000256" key="1">
    <source>
        <dbReference type="ARBA" id="ARBA00004123"/>
    </source>
</evidence>
<evidence type="ECO:0000256" key="6">
    <source>
        <dbReference type="ARBA" id="ARBA00023125"/>
    </source>
</evidence>
<feature type="domain" description="BED-type" evidence="10">
    <location>
        <begin position="53"/>
        <end position="115"/>
    </location>
</feature>
<keyword evidence="7" id="KW-0804">Transcription</keyword>
<keyword evidence="12" id="KW-1185">Reference proteome</keyword>
<evidence type="ECO:0000256" key="5">
    <source>
        <dbReference type="ARBA" id="ARBA00023015"/>
    </source>
</evidence>
<organism evidence="11 12">
    <name type="scientific">Polypedilum vanderplanki</name>
    <name type="common">Sleeping chironomid midge</name>
    <dbReference type="NCBI Taxonomy" id="319348"/>
    <lineage>
        <taxon>Eukaryota</taxon>
        <taxon>Metazoa</taxon>
        <taxon>Ecdysozoa</taxon>
        <taxon>Arthropoda</taxon>
        <taxon>Hexapoda</taxon>
        <taxon>Insecta</taxon>
        <taxon>Pterygota</taxon>
        <taxon>Neoptera</taxon>
        <taxon>Endopterygota</taxon>
        <taxon>Diptera</taxon>
        <taxon>Nematocera</taxon>
        <taxon>Chironomoidea</taxon>
        <taxon>Chironomidae</taxon>
        <taxon>Chironominae</taxon>
        <taxon>Polypedilum</taxon>
        <taxon>Polypedilum</taxon>
    </lineage>
</organism>
<dbReference type="PROSITE" id="PS50808">
    <property type="entry name" value="ZF_BED"/>
    <property type="match status" value="1"/>
</dbReference>
<evidence type="ECO:0000256" key="8">
    <source>
        <dbReference type="ARBA" id="ARBA00023242"/>
    </source>
</evidence>
<dbReference type="SUPFAM" id="SSF140996">
    <property type="entry name" value="Hermes dimerisation domain"/>
    <property type="match status" value="1"/>
</dbReference>
<evidence type="ECO:0000313" key="12">
    <source>
        <dbReference type="Proteomes" id="UP001107558"/>
    </source>
</evidence>
<evidence type="ECO:0000256" key="3">
    <source>
        <dbReference type="ARBA" id="ARBA00022771"/>
    </source>
</evidence>